<dbReference type="InterPro" id="IPR032675">
    <property type="entry name" value="LRR_dom_sf"/>
</dbReference>
<dbReference type="Gene3D" id="1.10.10.10">
    <property type="entry name" value="Winged helix-like DNA-binding domain superfamily/Winged helix DNA-binding domain"/>
    <property type="match status" value="1"/>
</dbReference>
<keyword evidence="6" id="KW-0175">Coiled coil</keyword>
<feature type="domain" description="Disease resistance R13L4/SHOC-2-like LRR" evidence="11">
    <location>
        <begin position="554"/>
        <end position="924"/>
    </location>
</feature>
<evidence type="ECO:0000256" key="4">
    <source>
        <dbReference type="ARBA" id="ARBA00022741"/>
    </source>
</evidence>
<dbReference type="SUPFAM" id="SSF52058">
    <property type="entry name" value="L domain-like"/>
    <property type="match status" value="1"/>
</dbReference>
<dbReference type="PRINTS" id="PR00364">
    <property type="entry name" value="DISEASERSIST"/>
</dbReference>
<feature type="domain" description="Disease resistance protein winged helix" evidence="10">
    <location>
        <begin position="440"/>
        <end position="510"/>
    </location>
</feature>
<gene>
    <name evidence="12" type="primary">LOC123110165</name>
</gene>
<dbReference type="Gramene" id="TraesRN5B0100049500.1">
    <property type="protein sequence ID" value="TraesRN5B0100049500.1"/>
    <property type="gene ID" value="TraesRN5B0100049500"/>
</dbReference>
<dbReference type="Gene3D" id="3.80.10.10">
    <property type="entry name" value="Ribonuclease Inhibitor"/>
    <property type="match status" value="1"/>
</dbReference>
<dbReference type="Pfam" id="PF23559">
    <property type="entry name" value="WHD_DRP"/>
    <property type="match status" value="1"/>
</dbReference>
<evidence type="ECO:0000256" key="1">
    <source>
        <dbReference type="ARBA" id="ARBA00008894"/>
    </source>
</evidence>
<dbReference type="Gramene" id="TraesLDM5B03G02799250.1">
    <property type="protein sequence ID" value="TraesLDM5B03G02799250.1"/>
    <property type="gene ID" value="TraesLDM5B03G02799250"/>
</dbReference>
<dbReference type="InterPro" id="IPR044974">
    <property type="entry name" value="Disease_R_plants"/>
</dbReference>
<dbReference type="OMA" id="SICRIVY"/>
<evidence type="ECO:0000313" key="12">
    <source>
        <dbReference type="EnsemblPlants" id="TraesCS5B02G020500.1"/>
    </source>
</evidence>
<dbReference type="Gene3D" id="1.20.5.4130">
    <property type="match status" value="1"/>
</dbReference>
<evidence type="ECO:0008006" key="14">
    <source>
        <dbReference type="Google" id="ProtNLM"/>
    </source>
</evidence>
<dbReference type="InterPro" id="IPR058922">
    <property type="entry name" value="WHD_DRP"/>
</dbReference>
<evidence type="ECO:0000259" key="10">
    <source>
        <dbReference type="Pfam" id="PF23559"/>
    </source>
</evidence>
<dbReference type="AlphaFoldDB" id="A0A3B6LFI4"/>
<keyword evidence="5" id="KW-0611">Plant defense</keyword>
<dbReference type="GO" id="GO:0043531">
    <property type="term" value="F:ADP binding"/>
    <property type="evidence" value="ECO:0007669"/>
    <property type="project" value="InterPro"/>
</dbReference>
<evidence type="ECO:0000259" key="11">
    <source>
        <dbReference type="Pfam" id="PF23598"/>
    </source>
</evidence>
<evidence type="ECO:0000259" key="8">
    <source>
        <dbReference type="Pfam" id="PF00931"/>
    </source>
</evidence>
<dbReference type="InterPro" id="IPR002182">
    <property type="entry name" value="NB-ARC"/>
</dbReference>
<evidence type="ECO:0000259" key="9">
    <source>
        <dbReference type="Pfam" id="PF18052"/>
    </source>
</evidence>
<feature type="domain" description="NB-ARC" evidence="8">
    <location>
        <begin position="202"/>
        <end position="319"/>
    </location>
</feature>
<dbReference type="Pfam" id="PF23598">
    <property type="entry name" value="LRR_14"/>
    <property type="match status" value="1"/>
</dbReference>
<keyword evidence="3" id="KW-0677">Repeat</keyword>
<comment type="similarity">
    <text evidence="1">Belongs to the disease resistance NB-LRR family.</text>
</comment>
<dbReference type="InterPro" id="IPR036388">
    <property type="entry name" value="WH-like_DNA-bd_sf"/>
</dbReference>
<proteinExistence type="inferred from homology"/>
<protein>
    <recommendedName>
        <fullName evidence="14">NB-ARC domain-containing protein</fullName>
    </recommendedName>
</protein>
<evidence type="ECO:0000256" key="7">
    <source>
        <dbReference type="SAM" id="MobiDB-lite"/>
    </source>
</evidence>
<dbReference type="InterPro" id="IPR055414">
    <property type="entry name" value="LRR_R13L4/SHOC2-like"/>
</dbReference>
<dbReference type="CDD" id="cd14798">
    <property type="entry name" value="RX-CC_like"/>
    <property type="match status" value="1"/>
</dbReference>
<dbReference type="Pfam" id="PF00931">
    <property type="entry name" value="NB-ARC"/>
    <property type="match status" value="1"/>
</dbReference>
<reference evidence="12" key="1">
    <citation type="submission" date="2018-08" db="EMBL/GenBank/DDBJ databases">
        <authorList>
            <person name="Rossello M."/>
        </authorList>
    </citation>
    <scope>NUCLEOTIDE SEQUENCE [LARGE SCALE GENOMIC DNA]</scope>
    <source>
        <strain evidence="12">cv. Chinese Spring</strain>
    </source>
</reference>
<dbReference type="GO" id="GO:0006952">
    <property type="term" value="P:defense response"/>
    <property type="evidence" value="ECO:0007669"/>
    <property type="project" value="UniProtKB-KW"/>
</dbReference>
<dbReference type="Gramene" id="TraesCS5B02G020500.1">
    <property type="protein sequence ID" value="TraesCS5B02G020500.1"/>
    <property type="gene ID" value="TraesCS5B02G020500"/>
</dbReference>
<sequence length="1009" mass="113221">MVTPMALEAEKGAATAFSNVVLGRLMKVLENKYQLWSGIQTEISSLHEDLKLLAAAVDDHQVSAAASSTAVARVYGEQIRELTHDIEDCVERFLHRITCKPGASRARRTAHAFRTLRRRLLFADKIKKFRRRVADARKRAFNADATAAAAAAISPYSGGAQPSNNQGYVQDCRPVGIAKAIMELRALLGIEPNQGRAAVQAQLRVVAVVGFGGSGKTTLGRAVYSIVQRALPCAWVDGHLLDRTDSNGIVKHIQENLRSEEGRSATSLHQDQDSRYLIVIDGIKRKHQMHWDTLRNAFRNNGRIILTTNNWSVANRCCNHPREEDKYTFGRVYNMRSLGEEDSRKLALLGRVTPELLMGSKELLEKCGGLPLALYSVACQLSSEMETTGELCRILCSDLGTYLEREDDEPNFARLRGVLRENYTSLSDYIVRTCLLYLGIFPIDRPLKKNVIIRRWLAEGYARHYEGRHQSVADKNFKTFTHQSIILPAVPISNFIEKACKIHGIMHTFILHKSISKKFIMPFGTQHNKVRHLFIHNSRYGNYEISPDMDLSRARSLTVVGKAGGAISKFNKYKLARVLDLEGCIDVEDFHVKEICKLWNLRYLSLGPDITEIPKEIAQLKLLETLDVSKTRVNVLPVEAIGLPCLIHLIGKFKLQDPVKTERLPQKCMLETLAGIVADKGRGFSQLMDHTKKLKKVKVWCECEETEQGQIDMNNQLAEAIQKYIETPMDEDNVENYRSLSLYFQRLPQGSMTALEQLCQRHSSRKGYLFYLSSLKLHGNSNPTTLPKFVAMFHDLAKLSISTTMSVTQHLLSVLGEMHLMKYLKLAANSIDDDDGFVIQKGKFGSLKRLCLVLKVVGPSVLTIKDRGAQAISSLQLICKDLVGLSGVEISYLPNLKEIVLHPDVGEETRQAWKAEARNHRNMPHVLSIPGDHVREETAAVEEEPALEDPMEVEPESNFPNSIGLHVNEAQQGCDKEALVLAPVQPRKANKRKRAQVRACQGPKISQHT</sequence>
<dbReference type="SUPFAM" id="SSF52540">
    <property type="entry name" value="P-loop containing nucleoside triphosphate hydrolases"/>
    <property type="match status" value="1"/>
</dbReference>
<evidence type="ECO:0000256" key="6">
    <source>
        <dbReference type="ARBA" id="ARBA00023054"/>
    </source>
</evidence>
<dbReference type="InterPro" id="IPR041118">
    <property type="entry name" value="Rx_N"/>
</dbReference>
<dbReference type="RefSeq" id="XP_044386566.1">
    <property type="nucleotide sequence ID" value="XM_044530631.1"/>
</dbReference>
<reference evidence="12" key="2">
    <citation type="submission" date="2018-10" db="UniProtKB">
        <authorList>
            <consortium name="EnsemblPlants"/>
        </authorList>
    </citation>
    <scope>IDENTIFICATION</scope>
</reference>
<feature type="region of interest" description="Disordered" evidence="7">
    <location>
        <begin position="985"/>
        <end position="1009"/>
    </location>
</feature>
<keyword evidence="4" id="KW-0547">Nucleotide-binding</keyword>
<dbReference type="GO" id="GO:0051707">
    <property type="term" value="P:response to other organism"/>
    <property type="evidence" value="ECO:0007669"/>
    <property type="project" value="UniProtKB-ARBA"/>
</dbReference>
<dbReference type="GeneID" id="123110165"/>
<dbReference type="PANTHER" id="PTHR23155:SF983">
    <property type="entry name" value="NB-ARC DOMAIN CONTAINING PROTEIN, EXPRESSED"/>
    <property type="match status" value="1"/>
</dbReference>
<dbReference type="EnsemblPlants" id="TraesCS5B02G020500.1">
    <property type="protein sequence ID" value="TraesCS5B02G020500.1"/>
    <property type="gene ID" value="TraesCS5B02G020500"/>
</dbReference>
<evidence type="ECO:0000256" key="3">
    <source>
        <dbReference type="ARBA" id="ARBA00022737"/>
    </source>
</evidence>
<evidence type="ECO:0000256" key="5">
    <source>
        <dbReference type="ARBA" id="ARBA00022821"/>
    </source>
</evidence>
<dbReference type="Gramene" id="TraesCS5B03G0048700.1">
    <property type="protein sequence ID" value="TraesCS5B03G0048700.1.CDS"/>
    <property type="gene ID" value="TraesCS5B03G0048700"/>
</dbReference>
<organism evidence="12">
    <name type="scientific">Triticum aestivum</name>
    <name type="common">Wheat</name>
    <dbReference type="NCBI Taxonomy" id="4565"/>
    <lineage>
        <taxon>Eukaryota</taxon>
        <taxon>Viridiplantae</taxon>
        <taxon>Streptophyta</taxon>
        <taxon>Embryophyta</taxon>
        <taxon>Tracheophyta</taxon>
        <taxon>Spermatophyta</taxon>
        <taxon>Magnoliopsida</taxon>
        <taxon>Liliopsida</taxon>
        <taxon>Poales</taxon>
        <taxon>Poaceae</taxon>
        <taxon>BOP clade</taxon>
        <taxon>Pooideae</taxon>
        <taxon>Triticodae</taxon>
        <taxon>Triticeae</taxon>
        <taxon>Triticinae</taxon>
        <taxon>Triticum</taxon>
    </lineage>
</organism>
<dbReference type="Pfam" id="PF18052">
    <property type="entry name" value="Rx_N"/>
    <property type="match status" value="1"/>
</dbReference>
<dbReference type="STRING" id="4565.A0A3B6LFI4"/>
<dbReference type="InterPro" id="IPR027417">
    <property type="entry name" value="P-loop_NTPase"/>
</dbReference>
<feature type="domain" description="Disease resistance N-terminal" evidence="9">
    <location>
        <begin position="20"/>
        <end position="104"/>
    </location>
</feature>
<evidence type="ECO:0000313" key="13">
    <source>
        <dbReference type="Proteomes" id="UP000019116"/>
    </source>
</evidence>
<dbReference type="InterPro" id="IPR038005">
    <property type="entry name" value="RX-like_CC"/>
</dbReference>
<dbReference type="SMR" id="A0A3B6LFI4"/>
<keyword evidence="13" id="KW-1185">Reference proteome</keyword>
<name>A0A3B6LFI4_WHEAT</name>
<dbReference type="Proteomes" id="UP000019116">
    <property type="component" value="Chromosome 5B"/>
</dbReference>
<keyword evidence="2" id="KW-0433">Leucine-rich repeat</keyword>
<dbReference type="PANTHER" id="PTHR23155">
    <property type="entry name" value="DISEASE RESISTANCE PROTEIN RP"/>
    <property type="match status" value="1"/>
</dbReference>
<dbReference type="Gene3D" id="3.40.50.300">
    <property type="entry name" value="P-loop containing nucleotide triphosphate hydrolases"/>
    <property type="match status" value="1"/>
</dbReference>
<evidence type="ECO:0000256" key="2">
    <source>
        <dbReference type="ARBA" id="ARBA00022614"/>
    </source>
</evidence>
<accession>A0A3B6LFI4</accession>